<gene>
    <name evidence="1" type="ORF">GCM10008938_49390</name>
</gene>
<sequence length="127" mass="14711">MTHWPAAELQSITEKDDLQVAPHRDDGVTYGTPTWIWNVQVDGQLYVRAYHGIRSRWYQAALKHKTGRIQAANRTHEVIFEPVEDILQDKIDTAYRLKYQGDPYLSSMLRPQARQATVRILPRVNAP</sequence>
<comment type="caution">
    <text evidence="1">The sequence shown here is derived from an EMBL/GenBank/DDBJ whole genome shotgun (WGS) entry which is preliminary data.</text>
</comment>
<dbReference type="RefSeq" id="WP_189008682.1">
    <property type="nucleotide sequence ID" value="NZ_BMOD01000039.1"/>
</dbReference>
<proteinExistence type="predicted"/>
<evidence type="ECO:0000313" key="1">
    <source>
        <dbReference type="EMBL" id="GGJ57464.1"/>
    </source>
</evidence>
<keyword evidence="2" id="KW-1185">Reference proteome</keyword>
<organism evidence="1 2">
    <name type="scientific">Deinococcus roseus</name>
    <dbReference type="NCBI Taxonomy" id="392414"/>
    <lineage>
        <taxon>Bacteria</taxon>
        <taxon>Thermotogati</taxon>
        <taxon>Deinococcota</taxon>
        <taxon>Deinococci</taxon>
        <taxon>Deinococcales</taxon>
        <taxon>Deinococcaceae</taxon>
        <taxon>Deinococcus</taxon>
    </lineage>
</organism>
<dbReference type="Proteomes" id="UP000632222">
    <property type="component" value="Unassembled WGS sequence"/>
</dbReference>
<dbReference type="Pfam" id="PF10012">
    <property type="entry name" value="DUF2255"/>
    <property type="match status" value="1"/>
</dbReference>
<protein>
    <recommendedName>
        <fullName evidence="3">DUF2255 domain-containing protein</fullName>
    </recommendedName>
</protein>
<dbReference type="PIRSF" id="PIRSF028498">
    <property type="entry name" value="UCP028498"/>
    <property type="match status" value="1"/>
</dbReference>
<dbReference type="EMBL" id="BMOD01000039">
    <property type="protein sequence ID" value="GGJ57464.1"/>
    <property type="molecule type" value="Genomic_DNA"/>
</dbReference>
<accession>A0ABQ2DHH2</accession>
<name>A0ABQ2DHH2_9DEIO</name>
<dbReference type="InterPro" id="IPR016888">
    <property type="entry name" value="UCP028498"/>
</dbReference>
<reference evidence="2" key="1">
    <citation type="journal article" date="2019" name="Int. J. Syst. Evol. Microbiol.">
        <title>The Global Catalogue of Microorganisms (GCM) 10K type strain sequencing project: providing services to taxonomists for standard genome sequencing and annotation.</title>
        <authorList>
            <consortium name="The Broad Institute Genomics Platform"/>
            <consortium name="The Broad Institute Genome Sequencing Center for Infectious Disease"/>
            <person name="Wu L."/>
            <person name="Ma J."/>
        </authorList>
    </citation>
    <scope>NUCLEOTIDE SEQUENCE [LARGE SCALE GENOMIC DNA]</scope>
    <source>
        <strain evidence="2">JCM 14370</strain>
    </source>
</reference>
<evidence type="ECO:0000313" key="2">
    <source>
        <dbReference type="Proteomes" id="UP000632222"/>
    </source>
</evidence>
<evidence type="ECO:0008006" key="3">
    <source>
        <dbReference type="Google" id="ProtNLM"/>
    </source>
</evidence>